<evidence type="ECO:0000256" key="2">
    <source>
        <dbReference type="ARBA" id="ARBA00005862"/>
    </source>
</evidence>
<dbReference type="KEGG" id="vas:GT360_09090"/>
<evidence type="ECO:0000256" key="4">
    <source>
        <dbReference type="ARBA" id="ARBA00022827"/>
    </source>
</evidence>
<organism evidence="9 10">
    <name type="scientific">Vibrio astriarenae</name>
    <dbReference type="NCBI Taxonomy" id="1481923"/>
    <lineage>
        <taxon>Bacteria</taxon>
        <taxon>Pseudomonadati</taxon>
        <taxon>Pseudomonadota</taxon>
        <taxon>Gammaproteobacteria</taxon>
        <taxon>Vibrionales</taxon>
        <taxon>Vibrionaceae</taxon>
        <taxon>Vibrio</taxon>
    </lineage>
</organism>
<dbReference type="PROSITE" id="PS51645">
    <property type="entry name" value="PHR_CRY_ALPHA_BETA"/>
    <property type="match status" value="1"/>
</dbReference>
<keyword evidence="10" id="KW-1185">Reference proteome</keyword>
<feature type="binding site" evidence="6">
    <location>
        <position position="213"/>
    </location>
    <ligand>
        <name>FAD</name>
        <dbReference type="ChEBI" id="CHEBI:57692"/>
    </ligand>
</feature>
<dbReference type="InterPro" id="IPR005101">
    <property type="entry name" value="Cryptochr/Photolyase_FAD-bd"/>
</dbReference>
<dbReference type="Gene3D" id="1.10.579.10">
    <property type="entry name" value="DNA Cyclobutane Dipyrimidine Photolyase, subunit A, domain 3"/>
    <property type="match status" value="1"/>
</dbReference>
<dbReference type="InterPro" id="IPR014729">
    <property type="entry name" value="Rossmann-like_a/b/a_fold"/>
</dbReference>
<dbReference type="SUPFAM" id="SSF52425">
    <property type="entry name" value="Cryptochrome/photolyase, N-terminal domain"/>
    <property type="match status" value="1"/>
</dbReference>
<evidence type="ECO:0000256" key="3">
    <source>
        <dbReference type="ARBA" id="ARBA00022630"/>
    </source>
</evidence>
<evidence type="ECO:0000313" key="9">
    <source>
        <dbReference type="EMBL" id="QIA63661.1"/>
    </source>
</evidence>
<comment type="similarity">
    <text evidence="2">Belongs to the DNA photolyase class-1 family.</text>
</comment>
<dbReference type="Proteomes" id="UP000464262">
    <property type="component" value="Chromosome 1"/>
</dbReference>
<dbReference type="InterPro" id="IPR036134">
    <property type="entry name" value="Crypto/Photolyase_FAD-like_sf"/>
</dbReference>
<evidence type="ECO:0000256" key="7">
    <source>
        <dbReference type="RuleBase" id="RU004182"/>
    </source>
</evidence>
<dbReference type="SUPFAM" id="SSF48173">
    <property type="entry name" value="Cryptochrome/photolyase FAD-binding domain"/>
    <property type="match status" value="1"/>
</dbReference>
<dbReference type="InterPro" id="IPR018394">
    <property type="entry name" value="DNA_photolyase_1_CS_C"/>
</dbReference>
<reference evidence="9 10" key="1">
    <citation type="submission" date="2020-01" db="EMBL/GenBank/DDBJ databases">
        <title>Whole genome and functional gene identification of agarase of Vibrio HN897.</title>
        <authorList>
            <person name="Liu Y."/>
            <person name="Zhao Z."/>
        </authorList>
    </citation>
    <scope>NUCLEOTIDE SEQUENCE [LARGE SCALE GENOMIC DNA]</scope>
    <source>
        <strain evidence="9 10">HN897</strain>
    </source>
</reference>
<dbReference type="InterPro" id="IPR036155">
    <property type="entry name" value="Crypto/Photolyase_N_sf"/>
</dbReference>
<dbReference type="GO" id="GO:0071949">
    <property type="term" value="F:FAD binding"/>
    <property type="evidence" value="ECO:0007669"/>
    <property type="project" value="TreeGrafter"/>
</dbReference>
<dbReference type="PRINTS" id="PR00147">
    <property type="entry name" value="DNAPHOTLYASE"/>
</dbReference>
<keyword evidence="4 6" id="KW-0274">FAD</keyword>
<comment type="cofactor">
    <cofactor evidence="6">
        <name>FAD</name>
        <dbReference type="ChEBI" id="CHEBI:57692"/>
    </cofactor>
    <text evidence="6">Binds 1 FAD per subunit.</text>
</comment>
<dbReference type="Gene3D" id="1.25.40.80">
    <property type="match status" value="1"/>
</dbReference>
<dbReference type="Gene3D" id="3.40.50.620">
    <property type="entry name" value="HUPs"/>
    <property type="match status" value="1"/>
</dbReference>
<dbReference type="GO" id="GO:0003677">
    <property type="term" value="F:DNA binding"/>
    <property type="evidence" value="ECO:0007669"/>
    <property type="project" value="TreeGrafter"/>
</dbReference>
<dbReference type="EMBL" id="CP047475">
    <property type="protein sequence ID" value="QIA63661.1"/>
    <property type="molecule type" value="Genomic_DNA"/>
</dbReference>
<keyword evidence="3 6" id="KW-0285">Flavoprotein</keyword>
<dbReference type="RefSeq" id="WP_164648554.1">
    <property type="nucleotide sequence ID" value="NZ_CP047475.1"/>
</dbReference>
<keyword evidence="5 7" id="KW-0157">Chromophore</keyword>
<dbReference type="GO" id="GO:0006139">
    <property type="term" value="P:nucleobase-containing compound metabolic process"/>
    <property type="evidence" value="ECO:0007669"/>
    <property type="project" value="UniProtKB-ARBA"/>
</dbReference>
<dbReference type="GO" id="GO:0009416">
    <property type="term" value="P:response to light stimulus"/>
    <property type="evidence" value="ECO:0007669"/>
    <property type="project" value="TreeGrafter"/>
</dbReference>
<dbReference type="GO" id="GO:0003904">
    <property type="term" value="F:deoxyribodipyrimidine photo-lyase activity"/>
    <property type="evidence" value="ECO:0007669"/>
    <property type="project" value="TreeGrafter"/>
</dbReference>
<proteinExistence type="inferred from homology"/>
<evidence type="ECO:0000256" key="1">
    <source>
        <dbReference type="ARBA" id="ARBA00001932"/>
    </source>
</evidence>
<dbReference type="AlphaFoldDB" id="A0A7Z2YDU1"/>
<dbReference type="Pfam" id="PF00875">
    <property type="entry name" value="DNA_photolyase"/>
    <property type="match status" value="1"/>
</dbReference>
<dbReference type="PROSITE" id="PS00394">
    <property type="entry name" value="DNA_PHOTOLYASES_1_1"/>
    <property type="match status" value="1"/>
</dbReference>
<keyword evidence="9" id="KW-0456">Lyase</keyword>
<comment type="cofactor">
    <cofactor evidence="1">
        <name>(6R)-5,10-methylene-5,6,7,8-tetrahydrofolate</name>
        <dbReference type="ChEBI" id="CHEBI:15636"/>
    </cofactor>
</comment>
<evidence type="ECO:0000256" key="5">
    <source>
        <dbReference type="ARBA" id="ARBA00022991"/>
    </source>
</evidence>
<accession>A0A7Z2YDU1</accession>
<dbReference type="GO" id="GO:0006950">
    <property type="term" value="P:response to stress"/>
    <property type="evidence" value="ECO:0007669"/>
    <property type="project" value="UniProtKB-ARBA"/>
</dbReference>
<protein>
    <submittedName>
        <fullName evidence="9">Deoxyribodipyrimidine photolyase</fullName>
    </submittedName>
</protein>
<dbReference type="InterPro" id="IPR002081">
    <property type="entry name" value="Cryptochrome/DNA_photolyase_1"/>
</dbReference>
<evidence type="ECO:0000259" key="8">
    <source>
        <dbReference type="PROSITE" id="PS51645"/>
    </source>
</evidence>
<evidence type="ECO:0000313" key="10">
    <source>
        <dbReference type="Proteomes" id="UP000464262"/>
    </source>
</evidence>
<name>A0A7Z2YDU1_9VIBR</name>
<gene>
    <name evidence="9" type="ORF">GT360_09090</name>
</gene>
<dbReference type="Pfam" id="PF03441">
    <property type="entry name" value="FAD_binding_7"/>
    <property type="match status" value="1"/>
</dbReference>
<dbReference type="PANTHER" id="PTHR11455:SF9">
    <property type="entry name" value="CRYPTOCHROME CIRCADIAN CLOCK 5 ISOFORM X1"/>
    <property type="match status" value="1"/>
</dbReference>
<dbReference type="InterPro" id="IPR006050">
    <property type="entry name" value="DNA_photolyase_N"/>
</dbReference>
<comment type="similarity">
    <text evidence="7">Belongs to the DNA photolyase family.</text>
</comment>
<sequence length="487" mass="57109">MQKINIVWFKRDLRLEDHEPLNAAVSSRYPTLLLYLFEPILLDNPHYSTLHWRFIYQSLEDLNKRLHALDTSVCMMQGETIDCFEYLNSEFDIQVVYSHQEIGLKCTHERDVQLSDWLSSKDIKWNESPSGAVVRGAKTRHQWDRHWKEVMRKPIPKLTATSCDFVTPPPIPKSYLAIIPTKWTLKKSGVQTGGATLAQITLEDFFQRRGKRYYCSISNPSDSRTACSRLSPYLAWGNLSLRQVYQTLLDHWQQPGFRRSLMALSSRLHWHCHFIQKFESEAEMEFRCLNKAYESLLEKHCENNVTLLMAWKNGQTGIPLVDACMRCLIHTGYINFRMRAMLVSVLTHHMNIDWRLGAPYLASLFLDFEPGIHYPQFQMQAGVTGINTLRIYNPTKQAKEHDSEGEFVRKWIPELTHIPTPLIFEPSQLTEMEIEMYQLEKDSVYLNPVINLDECARKARERLWSWRGRTDVKQEAKRILQVHVRPH</sequence>
<evidence type="ECO:0000256" key="6">
    <source>
        <dbReference type="PIRSR" id="PIRSR602081-1"/>
    </source>
</evidence>
<dbReference type="PANTHER" id="PTHR11455">
    <property type="entry name" value="CRYPTOCHROME"/>
    <property type="match status" value="1"/>
</dbReference>
<feature type="domain" description="Photolyase/cryptochrome alpha/beta" evidence="8">
    <location>
        <begin position="3"/>
        <end position="133"/>
    </location>
</feature>